<keyword evidence="7" id="KW-0464">Manganese</keyword>
<dbReference type="EMBL" id="FUXX01000003">
    <property type="protein sequence ID" value="SKA57904.1"/>
    <property type="molecule type" value="Genomic_DNA"/>
</dbReference>
<dbReference type="Gene3D" id="3.30.1120.80">
    <property type="match status" value="1"/>
</dbReference>
<dbReference type="PANTHER" id="PTHR47371">
    <property type="entry name" value="LIPOTEICHOIC ACID SYNTHASE"/>
    <property type="match status" value="1"/>
</dbReference>
<keyword evidence="12" id="KW-1185">Reference proteome</keyword>
<evidence type="ECO:0000256" key="5">
    <source>
        <dbReference type="ARBA" id="ARBA00023136"/>
    </source>
</evidence>
<evidence type="ECO:0000256" key="9">
    <source>
        <dbReference type="SAM" id="Phobius"/>
    </source>
</evidence>
<keyword evidence="2" id="KW-1003">Cell membrane</keyword>
<dbReference type="Pfam" id="PF00884">
    <property type="entry name" value="Sulfatase"/>
    <property type="match status" value="1"/>
</dbReference>
<evidence type="ECO:0000256" key="8">
    <source>
        <dbReference type="PIRSR" id="PIRSR005091-3"/>
    </source>
</evidence>
<evidence type="ECO:0000313" key="11">
    <source>
        <dbReference type="EMBL" id="SKA57904.1"/>
    </source>
</evidence>
<dbReference type="InterPro" id="IPR000917">
    <property type="entry name" value="Sulfatase_N"/>
</dbReference>
<feature type="binding site" evidence="8">
    <location>
        <position position="295"/>
    </location>
    <ligand>
        <name>Mn(2+)</name>
        <dbReference type="ChEBI" id="CHEBI:29035"/>
    </ligand>
</feature>
<keyword evidence="11" id="KW-0808">Transferase</keyword>
<dbReference type="GO" id="GO:0005886">
    <property type="term" value="C:plasma membrane"/>
    <property type="evidence" value="ECO:0007669"/>
    <property type="project" value="UniProtKB-SubCell"/>
</dbReference>
<keyword evidence="4 9" id="KW-1133">Transmembrane helix</keyword>
<gene>
    <name evidence="11" type="ORF">SAMN02745213_00293</name>
</gene>
<dbReference type="RefSeq" id="WP_159442988.1">
    <property type="nucleotide sequence ID" value="NZ_FUXX01000003.1"/>
</dbReference>
<comment type="subcellular location">
    <subcellularLocation>
        <location evidence="1">Cell membrane</location>
        <topology evidence="1">Multi-pass membrane protein</topology>
    </subcellularLocation>
</comment>
<feature type="active site" evidence="6">
    <location>
        <position position="334"/>
    </location>
</feature>
<feature type="domain" description="Sulfatase N-terminal" evidence="10">
    <location>
        <begin position="287"/>
        <end position="559"/>
    </location>
</feature>
<dbReference type="GO" id="GO:0046872">
    <property type="term" value="F:metal ion binding"/>
    <property type="evidence" value="ECO:0007669"/>
    <property type="project" value="UniProtKB-KW"/>
</dbReference>
<dbReference type="GO" id="GO:0016740">
    <property type="term" value="F:transferase activity"/>
    <property type="evidence" value="ECO:0007669"/>
    <property type="project" value="UniProtKB-KW"/>
</dbReference>
<dbReference type="InterPro" id="IPR050448">
    <property type="entry name" value="OpgB/LTA_synthase_biosynth"/>
</dbReference>
<evidence type="ECO:0000313" key="12">
    <source>
        <dbReference type="Proteomes" id="UP000242432"/>
    </source>
</evidence>
<name>A0A1T4UZ40_9GAMM</name>
<feature type="binding site" evidence="8">
    <location>
        <position position="508"/>
    </location>
    <ligand>
        <name>Mn(2+)</name>
        <dbReference type="ChEBI" id="CHEBI:29035"/>
    </ligand>
</feature>
<keyword evidence="5 9" id="KW-0472">Membrane</keyword>
<dbReference type="Gene3D" id="3.40.720.10">
    <property type="entry name" value="Alkaline Phosphatase, subunit A"/>
    <property type="match status" value="1"/>
</dbReference>
<evidence type="ECO:0000256" key="3">
    <source>
        <dbReference type="ARBA" id="ARBA00022692"/>
    </source>
</evidence>
<dbReference type="SUPFAM" id="SSF53649">
    <property type="entry name" value="Alkaline phosphatase-like"/>
    <property type="match status" value="1"/>
</dbReference>
<feature type="transmembrane region" description="Helical" evidence="9">
    <location>
        <begin position="12"/>
        <end position="38"/>
    </location>
</feature>
<proteinExistence type="predicted"/>
<evidence type="ECO:0000256" key="1">
    <source>
        <dbReference type="ARBA" id="ARBA00004651"/>
    </source>
</evidence>
<accession>A0A1T4UZ40</accession>
<dbReference type="InterPro" id="IPR012160">
    <property type="entry name" value="LtaS-like"/>
</dbReference>
<feature type="transmembrane region" description="Helical" evidence="9">
    <location>
        <begin position="91"/>
        <end position="112"/>
    </location>
</feature>
<feature type="transmembrane region" description="Helical" evidence="9">
    <location>
        <begin position="178"/>
        <end position="196"/>
    </location>
</feature>
<feature type="binding site" evidence="7">
    <location>
        <position position="451"/>
    </location>
    <ligand>
        <name>substrate</name>
    </ligand>
</feature>
<dbReference type="InterPro" id="IPR017850">
    <property type="entry name" value="Alkaline_phosphatase_core_sf"/>
</dbReference>
<keyword evidence="7" id="KW-0479">Metal-binding</keyword>
<feature type="binding site" evidence="8">
    <location>
        <position position="509"/>
    </location>
    <ligand>
        <name>Mn(2+)</name>
        <dbReference type="ChEBI" id="CHEBI:29035"/>
    </ligand>
</feature>
<evidence type="ECO:0000256" key="2">
    <source>
        <dbReference type="ARBA" id="ARBA00022475"/>
    </source>
</evidence>
<evidence type="ECO:0000259" key="10">
    <source>
        <dbReference type="Pfam" id="PF00884"/>
    </source>
</evidence>
<sequence length="656" mass="74286">MHIINKLKLNCSILPILVFIAISIVIFTLFRAGLVIWKFSDCQDSLGHIFFYGLRYDISINCSMFAPIFLISLLCAFAGKTPRAIVVLQKYYLPVVVSIQLFVELTTIPFILEYGVRPNRLYIEYLIYPKEVMSMLLNGHIVESIVCVLLTAVGFYFLFKLSSKLHEGYTNVSRKLNALIFLVTMILVPLGLRGTLTHKPLNPSNASFSNTPLVNTIPPNSSFTAFYAIRHMNIDEVNRSQIYSFDTVENVLNNLKYLSTRELPEVTDDKCPINQVITPTYRQDKKRNVVIILEESLGARYVESLGGEPVSPNLEKLKEEGWWFERMYATGHRSVRGIEAVTASFPSGPLASQVKLDHPNGLTTIANVYAKLGYSTSFIYGGESHFDGMRTYFFNNGVQEIIEQKDYDNPQYVASWGVSDEDLFKKANEFFVNKSKNDEPFCSLVFTSSFHDPFDIPEGKVKLPESVKTDDPKRLSAAMYADYALGKFFETAKKEDYYKDTVFIVIADHDSRVRGTDTFPFTNFSIPALIISPDVKPVKDKRVVSQIDIFPTLLSLTGVSGEFPIVGQDLTKDEITQRAIIAYNEIFGYYNGKTLTLLEPSRLREYPVLELNALGAPVKREGNDYSKEISYLNTAITIFEKDYGSIKCVKHLEQNK</sequence>
<protein>
    <submittedName>
        <fullName evidence="11">Phosphoglycerol transferase MdoB</fullName>
    </submittedName>
</protein>
<evidence type="ECO:0000256" key="4">
    <source>
        <dbReference type="ARBA" id="ARBA00022989"/>
    </source>
</evidence>
<dbReference type="Proteomes" id="UP000242432">
    <property type="component" value="Unassembled WGS sequence"/>
</dbReference>
<dbReference type="AlphaFoldDB" id="A0A1T4UZ40"/>
<feature type="transmembrane region" description="Helical" evidence="9">
    <location>
        <begin position="58"/>
        <end position="79"/>
    </location>
</feature>
<dbReference type="PANTHER" id="PTHR47371:SF3">
    <property type="entry name" value="PHOSPHOGLYCEROL TRANSFERASE I"/>
    <property type="match status" value="1"/>
</dbReference>
<reference evidence="12" key="1">
    <citation type="submission" date="2017-02" db="EMBL/GenBank/DDBJ databases">
        <authorList>
            <person name="Varghese N."/>
            <person name="Submissions S."/>
        </authorList>
    </citation>
    <scope>NUCLEOTIDE SEQUENCE [LARGE SCALE GENOMIC DNA]</scope>
    <source>
        <strain evidence="12">DSM 3072</strain>
    </source>
</reference>
<dbReference type="PIRSF" id="PIRSF005091">
    <property type="entry name" value="Mmb_sulf_HI1246"/>
    <property type="match status" value="1"/>
</dbReference>
<evidence type="ECO:0000256" key="6">
    <source>
        <dbReference type="PIRSR" id="PIRSR005091-1"/>
    </source>
</evidence>
<keyword evidence="3 9" id="KW-0812">Transmembrane</keyword>
<dbReference type="CDD" id="cd16015">
    <property type="entry name" value="LTA_synthase"/>
    <property type="match status" value="1"/>
</dbReference>
<organism evidence="11 12">
    <name type="scientific">Succinivibrio dextrinosolvens DSM 3072</name>
    <dbReference type="NCBI Taxonomy" id="1123324"/>
    <lineage>
        <taxon>Bacteria</taxon>
        <taxon>Pseudomonadati</taxon>
        <taxon>Pseudomonadota</taxon>
        <taxon>Gammaproteobacteria</taxon>
        <taxon>Aeromonadales</taxon>
        <taxon>Succinivibrionaceae</taxon>
        <taxon>Succinivibrio</taxon>
    </lineage>
</organism>
<feature type="transmembrane region" description="Helical" evidence="9">
    <location>
        <begin position="132"/>
        <end position="158"/>
    </location>
</feature>
<evidence type="ECO:0000256" key="7">
    <source>
        <dbReference type="PIRSR" id="PIRSR005091-2"/>
    </source>
</evidence>